<dbReference type="PANTHER" id="PTHR33593:SF1">
    <property type="entry name" value="DUF1442 FAMILY PROTEIN"/>
    <property type="match status" value="1"/>
</dbReference>
<dbReference type="Gene3D" id="3.40.50.150">
    <property type="entry name" value="Vaccinia Virus protein VP39"/>
    <property type="match status" value="1"/>
</dbReference>
<gene>
    <name evidence="1" type="ORF">2_10390_01</name>
</gene>
<evidence type="ECO:0000313" key="1">
    <source>
        <dbReference type="EMBL" id="AFG44031.1"/>
    </source>
</evidence>
<dbReference type="AlphaFoldDB" id="H9V2N8"/>
<protein>
    <submittedName>
        <fullName evidence="1">Uncharacterized protein</fullName>
    </submittedName>
</protein>
<organism evidence="1">
    <name type="scientific">Pinus taeda</name>
    <name type="common">Loblolly pine</name>
    <dbReference type="NCBI Taxonomy" id="3352"/>
    <lineage>
        <taxon>Eukaryota</taxon>
        <taxon>Viridiplantae</taxon>
        <taxon>Streptophyta</taxon>
        <taxon>Embryophyta</taxon>
        <taxon>Tracheophyta</taxon>
        <taxon>Spermatophyta</taxon>
        <taxon>Pinopsida</taxon>
        <taxon>Pinidae</taxon>
        <taxon>Conifers I</taxon>
        <taxon>Pinales</taxon>
        <taxon>Pinaceae</taxon>
        <taxon>Pinus</taxon>
        <taxon>Pinus subgen. Pinus</taxon>
    </lineage>
</organism>
<dbReference type="EMBL" id="FJ089042">
    <property type="protein sequence ID" value="AFG44031.1"/>
    <property type="molecule type" value="Genomic_DNA"/>
</dbReference>
<sequence length="146" mass="15779">PRCTIGLAVAARQTGGRLVCILPAKAGVDTVAETIKDLGLEDTTDFVIGNAMELLPGYKNVDFACIDSRLTQDYQGLFRVLNLNPSRAVVVANNVFERKPTNAYAKTLKKTLKKKAGAKTITLPIGKGIEVTRIGTDYNNRSSTHT</sequence>
<dbReference type="PANTHER" id="PTHR33593">
    <property type="entry name" value="DUF1442 FAMILY PROTEIN"/>
    <property type="match status" value="1"/>
</dbReference>
<name>H9V2N8_PINTA</name>
<dbReference type="InterPro" id="IPR029063">
    <property type="entry name" value="SAM-dependent_MTases_sf"/>
</dbReference>
<feature type="non-terminal residue" evidence="1">
    <location>
        <position position="146"/>
    </location>
</feature>
<reference evidence="1" key="1">
    <citation type="submission" date="2008-08" db="EMBL/GenBank/DDBJ databases">
        <title>Nucleotide Diversity and Divergence in the Loblolly Pine Gene Space.</title>
        <authorList>
            <person name="Neale D.B."/>
            <person name="Wegrzyn J.L."/>
            <person name="Lee J.M."/>
            <person name="Eckert A.J."/>
            <person name="Liechty J.D."/>
            <person name="Stevens K.A."/>
            <person name="Langley C.H."/>
        </authorList>
    </citation>
    <scope>NUCLEOTIDE SEQUENCE</scope>
    <source>
        <strain evidence="1">5369</strain>
        <tissue evidence="1">Megagametophyte</tissue>
    </source>
</reference>
<dbReference type="SUPFAM" id="SSF53335">
    <property type="entry name" value="S-adenosyl-L-methionine-dependent methyltransferases"/>
    <property type="match status" value="1"/>
</dbReference>
<accession>H9V2N8</accession>
<dbReference type="Pfam" id="PF07279">
    <property type="entry name" value="DUF1442"/>
    <property type="match status" value="1"/>
</dbReference>
<proteinExistence type="predicted"/>
<dbReference type="InterPro" id="IPR009902">
    <property type="entry name" value="DUF1442"/>
</dbReference>
<feature type="non-terminal residue" evidence="1">
    <location>
        <position position="1"/>
    </location>
</feature>